<keyword evidence="5" id="KW-1185">Reference proteome</keyword>
<feature type="region of interest" description="Disordered" evidence="2">
    <location>
        <begin position="148"/>
        <end position="262"/>
    </location>
</feature>
<gene>
    <name evidence="4" type="ORF">PT974_03615</name>
</gene>
<dbReference type="PANTHER" id="PTHR23325:SF1">
    <property type="entry name" value="SERUM RESPONSE FACTOR-BINDING PROTEIN 1"/>
    <property type="match status" value="1"/>
</dbReference>
<evidence type="ECO:0000259" key="3">
    <source>
        <dbReference type="Pfam" id="PF09073"/>
    </source>
</evidence>
<accession>A0ABR0SSU7</accession>
<dbReference type="InterPro" id="IPR037393">
    <property type="entry name" value="Bud22/SRFB1"/>
</dbReference>
<protein>
    <recommendedName>
        <fullName evidence="3">Bud22 domain-containing protein</fullName>
    </recommendedName>
</protein>
<sequence>MPKRKRSVEEAVQTKLEKYRIDIFRAISSAKAAERKRFGIRLRESGIPADKKARLEREYGMLKTLDLRQVARNHLHSNLLRIKAVEASDDLPKDLRAGVPRSTLSPEEITLHNNVISVLCNTGPARQALDRAVADICETLGVPVAEKSKRVRKNKRKDAEDQPSDRIASPEVDEENDDDNEKQTTKHAPKRAPKPEESGELSGEESDFEGFSDDDDDDDDDNDEPETAGSDLDGLGESDEEGALSKYANLLGASSDEEDEFDEEFLAKYRGKEQVNLDDISLSGSASDVDEFDIPSDAESAPPLEKKVKEITSGNSDKIKEDKKAKKAEEKEAREARKNKKAAKAAEKATKTGNSAFLPTLMGGYISGSESASDIDEPPQKKRRGQRARQAIWEKKYGASAKHLQKPAAAKGGRDSGWDMKRGAVGPEDQGKGKLRKKGGRDSRGGQVQEYVERRKPEPKPTKKDNEGPLHPSWEARKKAKDAEKGVAFTGQKIVFD</sequence>
<dbReference type="Pfam" id="PF09073">
    <property type="entry name" value="BUD22"/>
    <property type="match status" value="1"/>
</dbReference>
<feature type="compositionally biased region" description="Acidic residues" evidence="2">
    <location>
        <begin position="171"/>
        <end position="180"/>
    </location>
</feature>
<feature type="compositionally biased region" description="Acidic residues" evidence="2">
    <location>
        <begin position="198"/>
        <end position="226"/>
    </location>
</feature>
<proteinExistence type="predicted"/>
<feature type="region of interest" description="Disordered" evidence="2">
    <location>
        <begin position="281"/>
        <end position="497"/>
    </location>
</feature>
<dbReference type="Proteomes" id="UP001338125">
    <property type="component" value="Unassembled WGS sequence"/>
</dbReference>
<keyword evidence="1" id="KW-0175">Coiled coil</keyword>
<name>A0ABR0SSU7_9HYPO</name>
<organism evidence="4 5">
    <name type="scientific">Cladobotryum mycophilum</name>
    <dbReference type="NCBI Taxonomy" id="491253"/>
    <lineage>
        <taxon>Eukaryota</taxon>
        <taxon>Fungi</taxon>
        <taxon>Dikarya</taxon>
        <taxon>Ascomycota</taxon>
        <taxon>Pezizomycotina</taxon>
        <taxon>Sordariomycetes</taxon>
        <taxon>Hypocreomycetidae</taxon>
        <taxon>Hypocreales</taxon>
        <taxon>Hypocreaceae</taxon>
        <taxon>Cladobotryum</taxon>
    </lineage>
</organism>
<evidence type="ECO:0000256" key="2">
    <source>
        <dbReference type="SAM" id="MobiDB-lite"/>
    </source>
</evidence>
<feature type="compositionally biased region" description="Basic and acidic residues" evidence="2">
    <location>
        <begin position="451"/>
        <end position="485"/>
    </location>
</feature>
<dbReference type="InterPro" id="IPR015158">
    <property type="entry name" value="Bud22_dom"/>
</dbReference>
<evidence type="ECO:0000256" key="1">
    <source>
        <dbReference type="ARBA" id="ARBA00023054"/>
    </source>
</evidence>
<dbReference type="EMBL" id="JAVFKD010000004">
    <property type="protein sequence ID" value="KAK5995217.1"/>
    <property type="molecule type" value="Genomic_DNA"/>
</dbReference>
<evidence type="ECO:0000313" key="5">
    <source>
        <dbReference type="Proteomes" id="UP001338125"/>
    </source>
</evidence>
<comment type="caution">
    <text evidence="4">The sequence shown here is derived from an EMBL/GenBank/DDBJ whole genome shotgun (WGS) entry which is preliminary data.</text>
</comment>
<reference evidence="4 5" key="1">
    <citation type="submission" date="2024-01" db="EMBL/GenBank/DDBJ databases">
        <title>Complete genome of Cladobotryum mycophilum ATHUM6906.</title>
        <authorList>
            <person name="Christinaki A.C."/>
            <person name="Myridakis A.I."/>
            <person name="Kouvelis V.N."/>
        </authorList>
    </citation>
    <scope>NUCLEOTIDE SEQUENCE [LARGE SCALE GENOMIC DNA]</scope>
    <source>
        <strain evidence="4 5">ATHUM6906</strain>
    </source>
</reference>
<feature type="compositionally biased region" description="Basic and acidic residues" evidence="2">
    <location>
        <begin position="317"/>
        <end position="336"/>
    </location>
</feature>
<dbReference type="PANTHER" id="PTHR23325">
    <property type="entry name" value="SERUM RESPONSE FACTOR-BINDING"/>
    <property type="match status" value="1"/>
</dbReference>
<evidence type="ECO:0000313" key="4">
    <source>
        <dbReference type="EMBL" id="KAK5995217.1"/>
    </source>
</evidence>
<feature type="domain" description="Bud22" evidence="3">
    <location>
        <begin position="19"/>
        <end position="497"/>
    </location>
</feature>
<feature type="compositionally biased region" description="Basic and acidic residues" evidence="2">
    <location>
        <begin position="412"/>
        <end position="422"/>
    </location>
</feature>